<accession>A0AAD6J7L6</accession>
<evidence type="ECO:0000313" key="2">
    <source>
        <dbReference type="Proteomes" id="UP001221413"/>
    </source>
</evidence>
<name>A0AAD6J7L6_DREDA</name>
<dbReference type="EMBL" id="JAQGDS010000001">
    <property type="protein sequence ID" value="KAJ6264016.1"/>
    <property type="molecule type" value="Genomic_DNA"/>
</dbReference>
<gene>
    <name evidence="1" type="ORF">Dda_0155</name>
</gene>
<evidence type="ECO:0000313" key="1">
    <source>
        <dbReference type="EMBL" id="KAJ6264016.1"/>
    </source>
</evidence>
<keyword evidence="2" id="KW-1185">Reference proteome</keyword>
<sequence length="77" mass="8625">MFMFSGSAFGLHEGFLGWTGPPARCDNVQHDPAPKAHDYCIPYKQRHIQPHFLAKAPAMSMRIPDADWAQPKTPFAS</sequence>
<protein>
    <submittedName>
        <fullName evidence="1">Uncharacterized protein</fullName>
    </submittedName>
</protein>
<proteinExistence type="predicted"/>
<dbReference type="AlphaFoldDB" id="A0AAD6J7L6"/>
<dbReference type="Proteomes" id="UP001221413">
    <property type="component" value="Unassembled WGS sequence"/>
</dbReference>
<comment type="caution">
    <text evidence="1">The sequence shown here is derived from an EMBL/GenBank/DDBJ whole genome shotgun (WGS) entry which is preliminary data.</text>
</comment>
<organism evidence="1 2">
    <name type="scientific">Drechslerella dactyloides</name>
    <name type="common">Nematode-trapping fungus</name>
    <name type="synonym">Arthrobotrys dactyloides</name>
    <dbReference type="NCBI Taxonomy" id="74499"/>
    <lineage>
        <taxon>Eukaryota</taxon>
        <taxon>Fungi</taxon>
        <taxon>Dikarya</taxon>
        <taxon>Ascomycota</taxon>
        <taxon>Pezizomycotina</taxon>
        <taxon>Orbiliomycetes</taxon>
        <taxon>Orbiliales</taxon>
        <taxon>Orbiliaceae</taxon>
        <taxon>Drechslerella</taxon>
    </lineage>
</organism>
<reference evidence="1" key="1">
    <citation type="submission" date="2023-01" db="EMBL/GenBank/DDBJ databases">
        <title>The chitinases involved in constricting ring structure development in the nematode-trapping fungus Drechslerella dactyloides.</title>
        <authorList>
            <person name="Wang R."/>
            <person name="Zhang L."/>
            <person name="Tang P."/>
            <person name="Li S."/>
            <person name="Liang L."/>
        </authorList>
    </citation>
    <scope>NUCLEOTIDE SEQUENCE</scope>
    <source>
        <strain evidence="1">YMF1.00031</strain>
    </source>
</reference>